<dbReference type="RefSeq" id="WP_166586523.1">
    <property type="nucleotide sequence ID" value="NZ_WWEO01000043.1"/>
</dbReference>
<evidence type="ECO:0000259" key="6">
    <source>
        <dbReference type="Pfam" id="PF04932"/>
    </source>
</evidence>
<gene>
    <name evidence="7" type="ORF">GSY63_14380</name>
</gene>
<evidence type="ECO:0000256" key="2">
    <source>
        <dbReference type="ARBA" id="ARBA00022692"/>
    </source>
</evidence>
<dbReference type="EMBL" id="WWEO01000043">
    <property type="protein sequence ID" value="NCD70551.1"/>
    <property type="molecule type" value="Genomic_DNA"/>
</dbReference>
<feature type="domain" description="O-antigen ligase-related" evidence="6">
    <location>
        <begin position="45"/>
        <end position="178"/>
    </location>
</feature>
<feature type="transmembrane region" description="Helical" evidence="5">
    <location>
        <begin position="199"/>
        <end position="217"/>
    </location>
</feature>
<evidence type="ECO:0000256" key="3">
    <source>
        <dbReference type="ARBA" id="ARBA00022989"/>
    </source>
</evidence>
<feature type="transmembrane region" description="Helical" evidence="5">
    <location>
        <begin position="78"/>
        <end position="95"/>
    </location>
</feature>
<dbReference type="AlphaFoldDB" id="A0A965ZJ18"/>
<dbReference type="InterPro" id="IPR051533">
    <property type="entry name" value="WaaL-like"/>
</dbReference>
<evidence type="ECO:0000313" key="8">
    <source>
        <dbReference type="Proteomes" id="UP000638732"/>
    </source>
</evidence>
<reference evidence="7" key="2">
    <citation type="submission" date="2020-10" db="EMBL/GenBank/DDBJ databases">
        <title>Mucilaginibacter sp. nov., isolated from soil.</title>
        <authorList>
            <person name="Jeon C.O."/>
        </authorList>
    </citation>
    <scope>NUCLEOTIDE SEQUENCE</scope>
    <source>
        <strain evidence="7">R11</strain>
    </source>
</reference>
<dbReference type="PANTHER" id="PTHR37422">
    <property type="entry name" value="TEICHURONIC ACID BIOSYNTHESIS PROTEIN TUAE"/>
    <property type="match status" value="1"/>
</dbReference>
<evidence type="ECO:0000313" key="7">
    <source>
        <dbReference type="EMBL" id="NCD70551.1"/>
    </source>
</evidence>
<sequence length="262" mass="29722">MFFPDNYGRASGLYINPNYAGFVCLIGYCGSLGLQNHYVKRTGQFLFSFLGLLTFSRTFILIWVILNLIHASVNLKNIKGLVIGVVAIIGILSFAKTFNLNGLRFSQFQDVLDSKSKIADLNQDSRTDTWAKYYDKILDSPISGNGFGALRGIDQGEGVHNSYLLILGEAGIVPFMVFTIYFIFMIFKSWKFLKTKIHLLFANIAIAMFLLTSHNFFNNYIILLSCIWAYNKSYLQSDIDNEEIEVKVEVLYDGVLPKTFSR</sequence>
<keyword evidence="2 5" id="KW-0812">Transmembrane</keyword>
<dbReference type="InterPro" id="IPR007016">
    <property type="entry name" value="O-antigen_ligase-rel_domated"/>
</dbReference>
<keyword evidence="3 5" id="KW-1133">Transmembrane helix</keyword>
<dbReference type="PANTHER" id="PTHR37422:SF13">
    <property type="entry name" value="LIPOPOLYSACCHARIDE BIOSYNTHESIS PROTEIN PA4999-RELATED"/>
    <property type="match status" value="1"/>
</dbReference>
<evidence type="ECO:0000256" key="5">
    <source>
        <dbReference type="SAM" id="Phobius"/>
    </source>
</evidence>
<evidence type="ECO:0000256" key="1">
    <source>
        <dbReference type="ARBA" id="ARBA00004141"/>
    </source>
</evidence>
<feature type="transmembrane region" description="Helical" evidence="5">
    <location>
        <begin position="163"/>
        <end position="187"/>
    </location>
</feature>
<organism evidence="7 8">
    <name type="scientific">Mucilaginibacter agri</name>
    <dbReference type="NCBI Taxonomy" id="2695265"/>
    <lineage>
        <taxon>Bacteria</taxon>
        <taxon>Pseudomonadati</taxon>
        <taxon>Bacteroidota</taxon>
        <taxon>Sphingobacteriia</taxon>
        <taxon>Sphingobacteriales</taxon>
        <taxon>Sphingobacteriaceae</taxon>
        <taxon>Mucilaginibacter</taxon>
    </lineage>
</organism>
<protein>
    <recommendedName>
        <fullName evidence="6">O-antigen ligase-related domain-containing protein</fullName>
    </recommendedName>
</protein>
<dbReference type="Pfam" id="PF04932">
    <property type="entry name" value="Wzy_C"/>
    <property type="match status" value="1"/>
</dbReference>
<comment type="subcellular location">
    <subcellularLocation>
        <location evidence="1">Membrane</location>
        <topology evidence="1">Multi-pass membrane protein</topology>
    </subcellularLocation>
</comment>
<comment type="caution">
    <text evidence="7">The sequence shown here is derived from an EMBL/GenBank/DDBJ whole genome shotgun (WGS) entry which is preliminary data.</text>
</comment>
<evidence type="ECO:0000256" key="4">
    <source>
        <dbReference type="ARBA" id="ARBA00023136"/>
    </source>
</evidence>
<keyword evidence="8" id="KW-1185">Reference proteome</keyword>
<proteinExistence type="predicted"/>
<name>A0A965ZJ18_9SPHI</name>
<dbReference type="Proteomes" id="UP000638732">
    <property type="component" value="Unassembled WGS sequence"/>
</dbReference>
<dbReference type="GO" id="GO:0016020">
    <property type="term" value="C:membrane"/>
    <property type="evidence" value="ECO:0007669"/>
    <property type="project" value="UniProtKB-SubCell"/>
</dbReference>
<keyword evidence="4 5" id="KW-0472">Membrane</keyword>
<reference evidence="7" key="1">
    <citation type="submission" date="2020-01" db="EMBL/GenBank/DDBJ databases">
        <authorList>
            <person name="Seo Y.L."/>
        </authorList>
    </citation>
    <scope>NUCLEOTIDE SEQUENCE</scope>
    <source>
        <strain evidence="7">R11</strain>
    </source>
</reference>
<accession>A0A965ZJ18</accession>
<feature type="transmembrane region" description="Helical" evidence="5">
    <location>
        <begin position="12"/>
        <end position="33"/>
    </location>
</feature>
<feature type="transmembrane region" description="Helical" evidence="5">
    <location>
        <begin position="45"/>
        <end position="66"/>
    </location>
</feature>